<comment type="caution">
    <text evidence="1">The sequence shown here is derived from an EMBL/GenBank/DDBJ whole genome shotgun (WGS) entry which is preliminary data.</text>
</comment>
<accession>A0A8J2K7P5</accession>
<reference evidence="1" key="1">
    <citation type="submission" date="2021-06" db="EMBL/GenBank/DDBJ databases">
        <authorList>
            <person name="Hodson N. C."/>
            <person name="Mongue J. A."/>
            <person name="Jaron S. K."/>
        </authorList>
    </citation>
    <scope>NUCLEOTIDE SEQUENCE</scope>
</reference>
<dbReference type="Proteomes" id="UP000708208">
    <property type="component" value="Unassembled WGS sequence"/>
</dbReference>
<organism evidence="1 2">
    <name type="scientific">Allacma fusca</name>
    <dbReference type="NCBI Taxonomy" id="39272"/>
    <lineage>
        <taxon>Eukaryota</taxon>
        <taxon>Metazoa</taxon>
        <taxon>Ecdysozoa</taxon>
        <taxon>Arthropoda</taxon>
        <taxon>Hexapoda</taxon>
        <taxon>Collembola</taxon>
        <taxon>Symphypleona</taxon>
        <taxon>Sminthuridae</taxon>
        <taxon>Allacma</taxon>
    </lineage>
</organism>
<feature type="non-terminal residue" evidence="1">
    <location>
        <position position="1"/>
    </location>
</feature>
<protein>
    <submittedName>
        <fullName evidence="1">Uncharacterized protein</fullName>
    </submittedName>
</protein>
<proteinExistence type="predicted"/>
<sequence>DCDRQVCLININHMDGPVILC</sequence>
<name>A0A8J2K7P5_9HEXA</name>
<evidence type="ECO:0000313" key="1">
    <source>
        <dbReference type="EMBL" id="CAG7734340.1"/>
    </source>
</evidence>
<gene>
    <name evidence="1" type="ORF">AFUS01_LOCUS22736</name>
</gene>
<dbReference type="EMBL" id="CAJVCH010267342">
    <property type="protein sequence ID" value="CAG7734340.1"/>
    <property type="molecule type" value="Genomic_DNA"/>
</dbReference>
<evidence type="ECO:0000313" key="2">
    <source>
        <dbReference type="Proteomes" id="UP000708208"/>
    </source>
</evidence>
<dbReference type="AlphaFoldDB" id="A0A8J2K7P5"/>
<keyword evidence="2" id="KW-1185">Reference proteome</keyword>